<gene>
    <name evidence="4" type="ORF">L1I30_02600</name>
</gene>
<protein>
    <submittedName>
        <fullName evidence="4">NAD-dependent epimerase/dehydratase family protein</fullName>
    </submittedName>
</protein>
<reference evidence="4" key="1">
    <citation type="submission" date="2022-01" db="EMBL/GenBank/DDBJ databases">
        <title>Gillisia lutea sp. nov., isolated from marine plastic residues from the Malvarosa beach (Valencia, Spain).</title>
        <authorList>
            <person name="Vidal-Verdu A."/>
            <person name="Molina-Menor E."/>
            <person name="Satari L."/>
            <person name="Pascual J."/>
            <person name="Pereto J."/>
            <person name="Porcar M."/>
        </authorList>
    </citation>
    <scope>NUCLEOTIDE SEQUENCE</scope>
    <source>
        <strain evidence="4">M10.2A</strain>
    </source>
</reference>
<sequence>MKSAIILGATGLTGRALLNRLLDDPKYNKIILFSRSSVNIQNEKIEEHLIDVLQLQQYKDFFRADEVFCCIGTTKSQTPNKDLYHKIDYGIPVSAAKLCRENKIETFLVISALGANANSKVFYNKVKGEMQHAVLEQGISRTYIFQPSLIAGDRAEKRFFENLAKQSMKIVNYLLIGSLKKYRSIPPETIAQAMHICANSGYSKILIESDEIQQIASA</sequence>
<organism evidence="4 5">
    <name type="scientific">Gillisia lutea</name>
    <dbReference type="NCBI Taxonomy" id="2909668"/>
    <lineage>
        <taxon>Bacteria</taxon>
        <taxon>Pseudomonadati</taxon>
        <taxon>Bacteroidota</taxon>
        <taxon>Flavobacteriia</taxon>
        <taxon>Flavobacteriales</taxon>
        <taxon>Flavobacteriaceae</taxon>
        <taxon>Gillisia</taxon>
    </lineage>
</organism>
<evidence type="ECO:0000313" key="5">
    <source>
        <dbReference type="Proteomes" id="UP001179363"/>
    </source>
</evidence>
<comment type="caution">
    <text evidence="4">The sequence shown here is derived from an EMBL/GenBank/DDBJ whole genome shotgun (WGS) entry which is preliminary data.</text>
</comment>
<dbReference type="Proteomes" id="UP001179363">
    <property type="component" value="Unassembled WGS sequence"/>
</dbReference>
<dbReference type="Gene3D" id="3.40.50.720">
    <property type="entry name" value="NAD(P)-binding Rossmann-like Domain"/>
    <property type="match status" value="1"/>
</dbReference>
<feature type="domain" description="NAD-dependent epimerase/dehydratase" evidence="3">
    <location>
        <begin position="5"/>
        <end position="112"/>
    </location>
</feature>
<dbReference type="RefSeq" id="WP_236132689.1">
    <property type="nucleotide sequence ID" value="NZ_JAKGTH010000006.1"/>
</dbReference>
<keyword evidence="2" id="KW-0472">Membrane</keyword>
<comment type="subcellular location">
    <subcellularLocation>
        <location evidence="1">Membrane</location>
    </subcellularLocation>
</comment>
<dbReference type="InterPro" id="IPR001509">
    <property type="entry name" value="Epimerase_deHydtase"/>
</dbReference>
<dbReference type="PANTHER" id="PTHR14097:SF7">
    <property type="entry name" value="OXIDOREDUCTASE HTATIP2"/>
    <property type="match status" value="1"/>
</dbReference>
<accession>A0ABS9EGK0</accession>
<evidence type="ECO:0000256" key="2">
    <source>
        <dbReference type="ARBA" id="ARBA00023136"/>
    </source>
</evidence>
<dbReference type="SUPFAM" id="SSF51735">
    <property type="entry name" value="NAD(P)-binding Rossmann-fold domains"/>
    <property type="match status" value="1"/>
</dbReference>
<proteinExistence type="predicted"/>
<evidence type="ECO:0000259" key="3">
    <source>
        <dbReference type="Pfam" id="PF01370"/>
    </source>
</evidence>
<evidence type="ECO:0000256" key="1">
    <source>
        <dbReference type="ARBA" id="ARBA00004370"/>
    </source>
</evidence>
<dbReference type="Pfam" id="PF01370">
    <property type="entry name" value="Epimerase"/>
    <property type="match status" value="1"/>
</dbReference>
<evidence type="ECO:0000313" key="4">
    <source>
        <dbReference type="EMBL" id="MCF4100548.1"/>
    </source>
</evidence>
<dbReference type="PANTHER" id="PTHR14097">
    <property type="entry name" value="OXIDOREDUCTASE HTATIP2"/>
    <property type="match status" value="1"/>
</dbReference>
<dbReference type="EMBL" id="JAKGTH010000006">
    <property type="protein sequence ID" value="MCF4100548.1"/>
    <property type="molecule type" value="Genomic_DNA"/>
</dbReference>
<name>A0ABS9EGK0_9FLAO</name>
<dbReference type="InterPro" id="IPR036291">
    <property type="entry name" value="NAD(P)-bd_dom_sf"/>
</dbReference>
<keyword evidence="5" id="KW-1185">Reference proteome</keyword>